<keyword evidence="7" id="KW-0862">Zinc</keyword>
<name>A0ABT6FS49_9FLAO</name>
<dbReference type="PIRSF" id="PIRSF006113">
    <property type="entry name" value="PTP_synth"/>
    <property type="match status" value="1"/>
</dbReference>
<comment type="caution">
    <text evidence="11">The sequence shown here is derived from an EMBL/GenBank/DDBJ whole genome shotgun (WGS) entry which is preliminary data.</text>
</comment>
<protein>
    <recommendedName>
        <fullName evidence="5">6-carboxy-5,6,7,8-tetrahydropterin synthase</fullName>
        <ecNumber evidence="4">4.1.2.50</ecNumber>
    </recommendedName>
    <alternativeName>
        <fullName evidence="9">Queuosine biosynthesis protein QueD</fullName>
    </alternativeName>
</protein>
<evidence type="ECO:0000256" key="5">
    <source>
        <dbReference type="ARBA" id="ARBA00018141"/>
    </source>
</evidence>
<comment type="similarity">
    <text evidence="3">Belongs to the PTPS family. QueD subfamily.</text>
</comment>
<dbReference type="RefSeq" id="WP_277899989.1">
    <property type="nucleotide sequence ID" value="NZ_JAPMUA010000003.1"/>
</dbReference>
<dbReference type="InterPro" id="IPR007115">
    <property type="entry name" value="6-PTP_synth/QueD"/>
</dbReference>
<evidence type="ECO:0000256" key="2">
    <source>
        <dbReference type="ARBA" id="ARBA00005061"/>
    </source>
</evidence>
<evidence type="ECO:0000256" key="10">
    <source>
        <dbReference type="ARBA" id="ARBA00048807"/>
    </source>
</evidence>
<sequence length="154" mass="17478">MSTIRITKQFSFETGHALYGYDGKCRNVHGHSYKLSVTVIGTPITDTSHVKLGMVIDFGDLKKIVKEDIVDVFDHATVFNKNTPHVELAKELSGRGHNVILVDYQPTSENMVIDFAKKIQKKLPQHIKLHSLKLQETETSFAEWYASDNEHEPI</sequence>
<dbReference type="SUPFAM" id="SSF55620">
    <property type="entry name" value="Tetrahydrobiopterin biosynthesis enzymes-like"/>
    <property type="match status" value="1"/>
</dbReference>
<dbReference type="PANTHER" id="PTHR12589:SF7">
    <property type="entry name" value="6-PYRUVOYL TETRAHYDROBIOPTERIN SYNTHASE"/>
    <property type="match status" value="1"/>
</dbReference>
<organism evidence="11 12">
    <name type="scientific">Galbibacter pacificus</name>
    <dbReference type="NCBI Taxonomy" id="2996052"/>
    <lineage>
        <taxon>Bacteria</taxon>
        <taxon>Pseudomonadati</taxon>
        <taxon>Bacteroidota</taxon>
        <taxon>Flavobacteriia</taxon>
        <taxon>Flavobacteriales</taxon>
        <taxon>Flavobacteriaceae</taxon>
        <taxon>Galbibacter</taxon>
    </lineage>
</organism>
<dbReference type="EMBL" id="JAPMUA010000003">
    <property type="protein sequence ID" value="MDG3586098.1"/>
    <property type="molecule type" value="Genomic_DNA"/>
</dbReference>
<evidence type="ECO:0000313" key="12">
    <source>
        <dbReference type="Proteomes" id="UP001153642"/>
    </source>
</evidence>
<reference evidence="11" key="1">
    <citation type="submission" date="2022-11" db="EMBL/GenBank/DDBJ databases">
        <title>High-quality draft genome sequence of Galbibacter sp. strain CMA-7.</title>
        <authorList>
            <person name="Wei L."/>
            <person name="Dong C."/>
            <person name="Shao Z."/>
        </authorList>
    </citation>
    <scope>NUCLEOTIDE SEQUENCE</scope>
    <source>
        <strain evidence="11">CMA-7</strain>
    </source>
</reference>
<dbReference type="EC" id="4.1.2.50" evidence="4"/>
<evidence type="ECO:0000313" key="11">
    <source>
        <dbReference type="EMBL" id="MDG3586098.1"/>
    </source>
</evidence>
<accession>A0ABT6FS49</accession>
<dbReference type="PANTHER" id="PTHR12589">
    <property type="entry name" value="PYRUVOYL TETRAHYDROBIOPTERIN SYNTHASE"/>
    <property type="match status" value="1"/>
</dbReference>
<keyword evidence="12" id="KW-1185">Reference proteome</keyword>
<keyword evidence="8" id="KW-0456">Lyase</keyword>
<comment type="catalytic activity">
    <reaction evidence="10">
        <text>7,8-dihydroneopterin 3'-triphosphate + H2O = 6-carboxy-5,6,7,8-tetrahydropterin + triphosphate + acetaldehyde + 2 H(+)</text>
        <dbReference type="Rhea" id="RHEA:27966"/>
        <dbReference type="ChEBI" id="CHEBI:15343"/>
        <dbReference type="ChEBI" id="CHEBI:15377"/>
        <dbReference type="ChEBI" id="CHEBI:15378"/>
        <dbReference type="ChEBI" id="CHEBI:18036"/>
        <dbReference type="ChEBI" id="CHEBI:58462"/>
        <dbReference type="ChEBI" id="CHEBI:61032"/>
        <dbReference type="EC" id="4.1.2.50"/>
    </reaction>
</comment>
<comment type="pathway">
    <text evidence="2">Purine metabolism; 7-cyano-7-deazaguanine biosynthesis.</text>
</comment>
<evidence type="ECO:0000256" key="8">
    <source>
        <dbReference type="ARBA" id="ARBA00023239"/>
    </source>
</evidence>
<gene>
    <name evidence="11" type="ORF">OSR52_09475</name>
</gene>
<keyword evidence="6" id="KW-0479">Metal-binding</keyword>
<evidence type="ECO:0000256" key="1">
    <source>
        <dbReference type="ARBA" id="ARBA00001947"/>
    </source>
</evidence>
<evidence type="ECO:0000256" key="4">
    <source>
        <dbReference type="ARBA" id="ARBA00012982"/>
    </source>
</evidence>
<evidence type="ECO:0000256" key="6">
    <source>
        <dbReference type="ARBA" id="ARBA00022723"/>
    </source>
</evidence>
<evidence type="ECO:0000256" key="9">
    <source>
        <dbReference type="ARBA" id="ARBA00031449"/>
    </source>
</evidence>
<dbReference type="Pfam" id="PF01242">
    <property type="entry name" value="PTPS"/>
    <property type="match status" value="1"/>
</dbReference>
<evidence type="ECO:0000256" key="7">
    <source>
        <dbReference type="ARBA" id="ARBA00022833"/>
    </source>
</evidence>
<dbReference type="Gene3D" id="3.30.479.10">
    <property type="entry name" value="6-pyruvoyl tetrahydropterin synthase/QueD"/>
    <property type="match status" value="1"/>
</dbReference>
<dbReference type="Proteomes" id="UP001153642">
    <property type="component" value="Unassembled WGS sequence"/>
</dbReference>
<evidence type="ECO:0000256" key="3">
    <source>
        <dbReference type="ARBA" id="ARBA00008900"/>
    </source>
</evidence>
<dbReference type="InterPro" id="IPR038418">
    <property type="entry name" value="6-PTP_synth/QueD_sf"/>
</dbReference>
<proteinExistence type="inferred from homology"/>
<comment type="cofactor">
    <cofactor evidence="1">
        <name>Zn(2+)</name>
        <dbReference type="ChEBI" id="CHEBI:29105"/>
    </cofactor>
</comment>